<dbReference type="CDD" id="cd01991">
    <property type="entry name" value="Asn_synthase_B_C"/>
    <property type="match status" value="1"/>
</dbReference>
<keyword evidence="4" id="KW-0028">Amino-acid biosynthesis</keyword>
<dbReference type="Pfam" id="PF13537">
    <property type="entry name" value="GATase_7"/>
    <property type="match status" value="1"/>
</dbReference>
<dbReference type="AlphaFoldDB" id="A0A6C0BB26"/>
<dbReference type="SUPFAM" id="SSF56235">
    <property type="entry name" value="N-terminal nucleophile aminohydrolases (Ntn hydrolases)"/>
    <property type="match status" value="1"/>
</dbReference>
<keyword evidence="7" id="KW-0061">Asparagine biosynthesis</keyword>
<evidence type="ECO:0000256" key="4">
    <source>
        <dbReference type="ARBA" id="ARBA00022605"/>
    </source>
</evidence>
<evidence type="ECO:0000256" key="7">
    <source>
        <dbReference type="ARBA" id="ARBA00022888"/>
    </source>
</evidence>
<dbReference type="Pfam" id="PF00733">
    <property type="entry name" value="Asn_synthase"/>
    <property type="match status" value="1"/>
</dbReference>
<evidence type="ECO:0000256" key="9">
    <source>
        <dbReference type="ARBA" id="ARBA00048741"/>
    </source>
</evidence>
<dbReference type="Gene3D" id="3.60.20.10">
    <property type="entry name" value="Glutamine Phosphoribosylpyrophosphate, subunit 1, domain 1"/>
    <property type="match status" value="1"/>
</dbReference>
<keyword evidence="5" id="KW-0547">Nucleotide-binding</keyword>
<evidence type="ECO:0000259" key="10">
    <source>
        <dbReference type="PROSITE" id="PS51278"/>
    </source>
</evidence>
<dbReference type="InterPro" id="IPR014729">
    <property type="entry name" value="Rossmann-like_a/b/a_fold"/>
</dbReference>
<dbReference type="EC" id="6.3.5.4" evidence="2"/>
<comment type="catalytic activity">
    <reaction evidence="9">
        <text>L-aspartate + L-glutamine + ATP + H2O = L-asparagine + L-glutamate + AMP + diphosphate + H(+)</text>
        <dbReference type="Rhea" id="RHEA:12228"/>
        <dbReference type="ChEBI" id="CHEBI:15377"/>
        <dbReference type="ChEBI" id="CHEBI:15378"/>
        <dbReference type="ChEBI" id="CHEBI:29985"/>
        <dbReference type="ChEBI" id="CHEBI:29991"/>
        <dbReference type="ChEBI" id="CHEBI:30616"/>
        <dbReference type="ChEBI" id="CHEBI:33019"/>
        <dbReference type="ChEBI" id="CHEBI:58048"/>
        <dbReference type="ChEBI" id="CHEBI:58359"/>
        <dbReference type="ChEBI" id="CHEBI:456215"/>
        <dbReference type="EC" id="6.3.5.4"/>
    </reaction>
</comment>
<keyword evidence="6" id="KW-0067">ATP-binding</keyword>
<dbReference type="InterPro" id="IPR017932">
    <property type="entry name" value="GATase_2_dom"/>
</dbReference>
<reference evidence="11" key="1">
    <citation type="journal article" date="2020" name="Nature">
        <title>Giant virus diversity and host interactions through global metagenomics.</title>
        <authorList>
            <person name="Schulz F."/>
            <person name="Roux S."/>
            <person name="Paez-Espino D."/>
            <person name="Jungbluth S."/>
            <person name="Walsh D.A."/>
            <person name="Denef V.J."/>
            <person name="McMahon K.D."/>
            <person name="Konstantinidis K.T."/>
            <person name="Eloe-Fadrosh E.A."/>
            <person name="Kyrpides N.C."/>
            <person name="Woyke T."/>
        </authorList>
    </citation>
    <scope>NUCLEOTIDE SEQUENCE</scope>
    <source>
        <strain evidence="11">GVMAG-M-3300010158-60</strain>
    </source>
</reference>
<evidence type="ECO:0000313" key="11">
    <source>
        <dbReference type="EMBL" id="QHS89457.1"/>
    </source>
</evidence>
<comment type="pathway">
    <text evidence="1">Amino-acid biosynthesis; L-asparagine biosynthesis; L-asparagine from L-aspartate (L-Gln route): step 1/1.</text>
</comment>
<dbReference type="PROSITE" id="PS51278">
    <property type="entry name" value="GATASE_TYPE_2"/>
    <property type="match status" value="1"/>
</dbReference>
<accession>A0A6C0BB26</accession>
<sequence length="550" mass="61804">MCGIWACIGATNEAIDNPDRCIKQLVARGPEQTSRVDLSGCILGFTRLAINGLNREGMQPMTNGRLWWMCNGEIYNWKALAQTYGIVSLSGSDCEVLGPLYQKIVIDEGAGPEAFFRLLDGVFAIVIVDTLEKKVIVGRDPYGVRPLFIGHRFSVTAGNQVYASTLLFASEMKSMYPLSQSHAHFIPGTCQVYSMKTLALQYTYRFHPIHVLKNPLFKGLEVACQALRYALEDAVKKRMMMERPVAALLSGGVDSSLIASLVAKELRAAGAPKLKTFSIGMQGSQDLVYAKKVAEWIGSDHHEIVMDQEDFLTAIPKVIHDIETFDTTTVRASVGNWLVAREVKIQSECKVVFNGDGSDEVFGSYLYFNKAPHNSAYEEEVSRLLEEIHMFDVLRSDRCISSHGLEPRTPFLDRQFVAVARSIPTEWLRPVLGKRPEKWLLRRAFDDGVTLPHEVLWRRKEAFSDGVSATEKSWSEVVKDYAETIVPDGWEERAPHAYPNLTPVTAEQYYYRFHFEANFGKTASSILPHFWMPRWSPGVTDPSARALALY</sequence>
<dbReference type="InterPro" id="IPR029055">
    <property type="entry name" value="Ntn_hydrolases_N"/>
</dbReference>
<dbReference type="PANTHER" id="PTHR11772">
    <property type="entry name" value="ASPARAGINE SYNTHETASE"/>
    <property type="match status" value="1"/>
</dbReference>
<dbReference type="GO" id="GO:0004066">
    <property type="term" value="F:asparagine synthase (glutamine-hydrolyzing) activity"/>
    <property type="evidence" value="ECO:0007669"/>
    <property type="project" value="UniProtKB-EC"/>
</dbReference>
<dbReference type="PANTHER" id="PTHR11772:SF23">
    <property type="entry name" value="ASPARAGINE SYNTHETASE [GLUTAMINE-HYDROLYZING]"/>
    <property type="match status" value="1"/>
</dbReference>
<organism evidence="11">
    <name type="scientific">viral metagenome</name>
    <dbReference type="NCBI Taxonomy" id="1070528"/>
    <lineage>
        <taxon>unclassified sequences</taxon>
        <taxon>metagenomes</taxon>
        <taxon>organismal metagenomes</taxon>
    </lineage>
</organism>
<protein>
    <recommendedName>
        <fullName evidence="2">asparagine synthase (glutamine-hydrolyzing)</fullName>
        <ecNumber evidence="2">6.3.5.4</ecNumber>
    </recommendedName>
    <alternativeName>
        <fullName evidence="8">Glutamine-dependent asparagine synthetase</fullName>
    </alternativeName>
</protein>
<evidence type="ECO:0000256" key="3">
    <source>
        <dbReference type="ARBA" id="ARBA00022598"/>
    </source>
</evidence>
<feature type="domain" description="Glutamine amidotransferase type-2" evidence="10">
    <location>
        <begin position="2"/>
        <end position="196"/>
    </location>
</feature>
<proteinExistence type="predicted"/>
<dbReference type="Gene3D" id="3.40.50.620">
    <property type="entry name" value="HUPs"/>
    <property type="match status" value="1"/>
</dbReference>
<evidence type="ECO:0000256" key="1">
    <source>
        <dbReference type="ARBA" id="ARBA00005187"/>
    </source>
</evidence>
<evidence type="ECO:0000256" key="8">
    <source>
        <dbReference type="ARBA" id="ARBA00030234"/>
    </source>
</evidence>
<evidence type="ECO:0000256" key="5">
    <source>
        <dbReference type="ARBA" id="ARBA00022741"/>
    </source>
</evidence>
<dbReference type="GO" id="GO:0006529">
    <property type="term" value="P:asparagine biosynthetic process"/>
    <property type="evidence" value="ECO:0007669"/>
    <property type="project" value="UniProtKB-KW"/>
</dbReference>
<keyword evidence="3" id="KW-0436">Ligase</keyword>
<evidence type="ECO:0000256" key="2">
    <source>
        <dbReference type="ARBA" id="ARBA00012737"/>
    </source>
</evidence>
<dbReference type="GO" id="GO:0005829">
    <property type="term" value="C:cytosol"/>
    <property type="evidence" value="ECO:0007669"/>
    <property type="project" value="TreeGrafter"/>
</dbReference>
<name>A0A6C0BB26_9ZZZZ</name>
<dbReference type="InterPro" id="IPR001962">
    <property type="entry name" value="Asn_synthase"/>
</dbReference>
<evidence type="ECO:0000256" key="6">
    <source>
        <dbReference type="ARBA" id="ARBA00022840"/>
    </source>
</evidence>
<dbReference type="InterPro" id="IPR050795">
    <property type="entry name" value="Asn_Synthetase"/>
</dbReference>
<dbReference type="SUPFAM" id="SSF52402">
    <property type="entry name" value="Adenine nucleotide alpha hydrolases-like"/>
    <property type="match status" value="1"/>
</dbReference>
<dbReference type="GO" id="GO:0005524">
    <property type="term" value="F:ATP binding"/>
    <property type="evidence" value="ECO:0007669"/>
    <property type="project" value="UniProtKB-KW"/>
</dbReference>
<dbReference type="InterPro" id="IPR006426">
    <property type="entry name" value="Asn_synth_AEB"/>
</dbReference>
<dbReference type="EMBL" id="MN739110">
    <property type="protein sequence ID" value="QHS89457.1"/>
    <property type="molecule type" value="Genomic_DNA"/>
</dbReference>
<dbReference type="PIRSF" id="PIRSF001589">
    <property type="entry name" value="Asn_synthetase_glu-h"/>
    <property type="match status" value="1"/>
</dbReference>